<protein>
    <submittedName>
        <fullName evidence="1">Uncharacterized protein</fullName>
    </submittedName>
</protein>
<accession>X0VS14</accession>
<comment type="caution">
    <text evidence="1">The sequence shown here is derived from an EMBL/GenBank/DDBJ whole genome shotgun (WGS) entry which is preliminary data.</text>
</comment>
<evidence type="ECO:0000313" key="1">
    <source>
        <dbReference type="EMBL" id="GAG15258.1"/>
    </source>
</evidence>
<reference evidence="1" key="1">
    <citation type="journal article" date="2014" name="Front. Microbiol.">
        <title>High frequency of phylogenetically diverse reductive dehalogenase-homologous genes in deep subseafloor sedimentary metagenomes.</title>
        <authorList>
            <person name="Kawai M."/>
            <person name="Futagami T."/>
            <person name="Toyoda A."/>
            <person name="Takaki Y."/>
            <person name="Nishi S."/>
            <person name="Hori S."/>
            <person name="Arai W."/>
            <person name="Tsubouchi T."/>
            <person name="Morono Y."/>
            <person name="Uchiyama I."/>
            <person name="Ito T."/>
            <person name="Fujiyama A."/>
            <person name="Inagaki F."/>
            <person name="Takami H."/>
        </authorList>
    </citation>
    <scope>NUCLEOTIDE SEQUENCE</scope>
    <source>
        <strain evidence="1">Expedition CK06-06</strain>
    </source>
</reference>
<dbReference type="EMBL" id="BARS01033783">
    <property type="protein sequence ID" value="GAG15258.1"/>
    <property type="molecule type" value="Genomic_DNA"/>
</dbReference>
<name>X0VS14_9ZZZZ</name>
<organism evidence="1">
    <name type="scientific">marine sediment metagenome</name>
    <dbReference type="NCBI Taxonomy" id="412755"/>
    <lineage>
        <taxon>unclassified sequences</taxon>
        <taxon>metagenomes</taxon>
        <taxon>ecological metagenomes</taxon>
    </lineage>
</organism>
<dbReference type="AlphaFoldDB" id="X0VS14"/>
<sequence>MRLTALSIVSACCVLLIGGAGASGDILLTEGAVTVLSPP</sequence>
<feature type="non-terminal residue" evidence="1">
    <location>
        <position position="39"/>
    </location>
</feature>
<proteinExistence type="predicted"/>
<gene>
    <name evidence="1" type="ORF">S01H1_52274</name>
</gene>